<protein>
    <recommendedName>
        <fullName evidence="2">KOW domain-containing protein</fullName>
    </recommendedName>
</protein>
<dbReference type="GO" id="GO:0032044">
    <property type="term" value="C:DSIF complex"/>
    <property type="evidence" value="ECO:0007669"/>
    <property type="project" value="TreeGrafter"/>
</dbReference>
<evidence type="ECO:0000313" key="3">
    <source>
        <dbReference type="EMBL" id="PPR01553.1"/>
    </source>
</evidence>
<dbReference type="SMART" id="SM00739">
    <property type="entry name" value="KOW"/>
    <property type="match status" value="2"/>
</dbReference>
<dbReference type="GO" id="GO:0006368">
    <property type="term" value="P:transcription elongation by RNA polymerase II"/>
    <property type="evidence" value="ECO:0007669"/>
    <property type="project" value="TreeGrafter"/>
</dbReference>
<evidence type="ECO:0000256" key="1">
    <source>
        <dbReference type="SAM" id="MobiDB-lite"/>
    </source>
</evidence>
<dbReference type="GO" id="GO:0032784">
    <property type="term" value="P:regulation of DNA-templated transcription elongation"/>
    <property type="evidence" value="ECO:0007669"/>
    <property type="project" value="InterPro"/>
</dbReference>
<keyword evidence="4" id="KW-1185">Reference proteome</keyword>
<sequence length="765" mass="85891">MPQKKPAVAQFLDLEAVVDREHEDDSTEDEFDKEFIDDYDLDIDYEPRPMDIDHAAQNNIFEQVIKEKTGQEGQGSGDSEIGIEERSDVDPQLQAIVQSIVDMGDSPCWRVACKPKMEGAVGDMLIQQSQISGCSVHPTLHTGWLYVQGKLDTRIHAVLSRMPGVLRNRSGVIIHPLTRDEMLQIHNPCAPDHDLAVSQWVRIKDGPYKDDPAVVIAVDEHSTDVVVIPRVNMSKKRKRCRPSPALFQPDEFKKHRPAKSIRQHSESNFSVGSFDFQCGLLVRTFGLRSLTVLDIKLTSLMLQLFEKSQHPIVKLSAKIPKLVEWCLDIGDEVIIPRAQAQAQAQAHGIIVAQGVDFVEVKLDNGELVRSGWKGLRKAVGVGEYVEVTHGVQSALSGWIVDINEDHYATIIQAEGNESGKMDIEEMVFHVNRLRVTVPPTIFIPPSRVIDSVVKEYIPWRGTKILVTKKQHAYKGYYGYVVDITRHSSNSQQCIKLVIQLDGAYNPNTPYPRIHLDSEDVVEASTGLLLKWYNLPGSNFVRNLGPLPLQPIFMPIPSPYPLSNPSTTITTPAWDPGASTPLHQSDSQPLPAPIPLTAATSSTPEPPLFQLDHALLDRRLMDIHLKVFVTDGQRYKNSPLSVNVIETDGQLSFVHKVFNKWVPLKPEWVKPAEPNISRDNSLLVVTNGSHTGLFVRRIDNVRIDDKDVMFLAVVRRLEGKRDELTPDTLYLPPSDLCICVESDKEKKLNKGLMDILRRDAREGRLR</sequence>
<dbReference type="PANTHER" id="PTHR11125:SF7">
    <property type="entry name" value="TRANSCRIPTION ELONGATION FACTOR SPT5"/>
    <property type="match status" value="1"/>
</dbReference>
<dbReference type="GO" id="GO:0006357">
    <property type="term" value="P:regulation of transcription by RNA polymerase II"/>
    <property type="evidence" value="ECO:0007669"/>
    <property type="project" value="InterPro"/>
</dbReference>
<dbReference type="PANTHER" id="PTHR11125">
    <property type="entry name" value="SUPPRESSOR OF TY 5"/>
    <property type="match status" value="1"/>
</dbReference>
<accession>A0A409YEX0</accession>
<name>A0A409YEX0_9AGAR</name>
<dbReference type="Proteomes" id="UP000284842">
    <property type="component" value="Unassembled WGS sequence"/>
</dbReference>
<feature type="region of interest" description="Disordered" evidence="1">
    <location>
        <begin position="66"/>
        <end position="86"/>
    </location>
</feature>
<dbReference type="EMBL" id="NHTK01001239">
    <property type="protein sequence ID" value="PPR01553.1"/>
    <property type="molecule type" value="Genomic_DNA"/>
</dbReference>
<proteinExistence type="predicted"/>
<dbReference type="InParanoid" id="A0A409YEX0"/>
<dbReference type="InterPro" id="IPR039659">
    <property type="entry name" value="SPT5"/>
</dbReference>
<dbReference type="CDD" id="cd06081">
    <property type="entry name" value="KOW_Spt5_1"/>
    <property type="match status" value="1"/>
</dbReference>
<comment type="caution">
    <text evidence="3">The sequence shown here is derived from an EMBL/GenBank/DDBJ whole genome shotgun (WGS) entry which is preliminary data.</text>
</comment>
<evidence type="ECO:0000313" key="4">
    <source>
        <dbReference type="Proteomes" id="UP000284842"/>
    </source>
</evidence>
<dbReference type="InterPro" id="IPR041973">
    <property type="entry name" value="KOW_Spt5_1"/>
</dbReference>
<evidence type="ECO:0000259" key="2">
    <source>
        <dbReference type="SMART" id="SM00739"/>
    </source>
</evidence>
<dbReference type="InterPro" id="IPR005824">
    <property type="entry name" value="KOW"/>
</dbReference>
<gene>
    <name evidence="3" type="ORF">CVT24_005888</name>
</gene>
<dbReference type="AlphaFoldDB" id="A0A409YEX0"/>
<feature type="domain" description="KOW" evidence="2">
    <location>
        <begin position="378"/>
        <end position="405"/>
    </location>
</feature>
<reference evidence="3 4" key="1">
    <citation type="journal article" date="2018" name="Evol. Lett.">
        <title>Horizontal gene cluster transfer increased hallucinogenic mushroom diversity.</title>
        <authorList>
            <person name="Reynolds H.T."/>
            <person name="Vijayakumar V."/>
            <person name="Gluck-Thaler E."/>
            <person name="Korotkin H.B."/>
            <person name="Matheny P.B."/>
            <person name="Slot J.C."/>
        </authorList>
    </citation>
    <scope>NUCLEOTIDE SEQUENCE [LARGE SCALE GENOMIC DNA]</scope>
    <source>
        <strain evidence="3 4">2629</strain>
    </source>
</reference>
<organism evidence="3 4">
    <name type="scientific">Panaeolus cyanescens</name>
    <dbReference type="NCBI Taxonomy" id="181874"/>
    <lineage>
        <taxon>Eukaryota</taxon>
        <taxon>Fungi</taxon>
        <taxon>Dikarya</taxon>
        <taxon>Basidiomycota</taxon>
        <taxon>Agaricomycotina</taxon>
        <taxon>Agaricomycetes</taxon>
        <taxon>Agaricomycetidae</taxon>
        <taxon>Agaricales</taxon>
        <taxon>Agaricineae</taxon>
        <taxon>Galeropsidaceae</taxon>
        <taxon>Panaeolus</taxon>
    </lineage>
</organism>
<dbReference type="STRING" id="181874.A0A409YEX0"/>
<dbReference type="OrthoDB" id="3048815at2759"/>
<dbReference type="GO" id="GO:0003729">
    <property type="term" value="F:mRNA binding"/>
    <property type="evidence" value="ECO:0007669"/>
    <property type="project" value="TreeGrafter"/>
</dbReference>
<feature type="region of interest" description="Disordered" evidence="1">
    <location>
        <begin position="566"/>
        <end position="600"/>
    </location>
</feature>
<feature type="domain" description="KOW" evidence="2">
    <location>
        <begin position="194"/>
        <end position="221"/>
    </location>
</feature>